<evidence type="ECO:0000313" key="3">
    <source>
        <dbReference type="Proteomes" id="UP000765509"/>
    </source>
</evidence>
<protein>
    <submittedName>
        <fullName evidence="2">Uncharacterized protein</fullName>
    </submittedName>
</protein>
<name>A0A9Q3BJ24_9BASI</name>
<feature type="compositionally biased region" description="Basic and acidic residues" evidence="1">
    <location>
        <begin position="16"/>
        <end position="32"/>
    </location>
</feature>
<feature type="compositionally biased region" description="Polar residues" evidence="1">
    <location>
        <begin position="131"/>
        <end position="140"/>
    </location>
</feature>
<organism evidence="2 3">
    <name type="scientific">Austropuccinia psidii MF-1</name>
    <dbReference type="NCBI Taxonomy" id="1389203"/>
    <lineage>
        <taxon>Eukaryota</taxon>
        <taxon>Fungi</taxon>
        <taxon>Dikarya</taxon>
        <taxon>Basidiomycota</taxon>
        <taxon>Pucciniomycotina</taxon>
        <taxon>Pucciniomycetes</taxon>
        <taxon>Pucciniales</taxon>
        <taxon>Sphaerophragmiaceae</taxon>
        <taxon>Austropuccinia</taxon>
    </lineage>
</organism>
<accession>A0A9Q3BJ24</accession>
<dbReference type="AlphaFoldDB" id="A0A9Q3BJ24"/>
<feature type="compositionally biased region" description="Basic and acidic residues" evidence="1">
    <location>
        <begin position="40"/>
        <end position="59"/>
    </location>
</feature>
<gene>
    <name evidence="2" type="ORF">O181_005602</name>
</gene>
<sequence>MPKPLAGGHELLLTHKELSGSGEDHRTLRRLDPIVLPRQSQKDKELVEETKSFIHRTEEGVGNESRFGERRPSGVYQLQTSSRSVQRQAQRTSEESERSQEPSRKGKRKSQLEQTLPTRIQDPRIGAFSHGQDSYGTHSQGAGKEEHKLSMEIIQEINFVKNSINIEIGKIDAKLTKITLEINDLKKNDKHSSEMHKYVISKLESLTNTCDRIESEYHIQDDEMEDFSTRNINDQLRVLKDYVVAVAQNTSQFAKHLARSDIERRKLKEEILTQVEQIHKNYESNPHMPRNYTPLNEEKLSVKESLTPFLGENVISAKDIPKLEEWPSFSGEGEYNHLEFIRTIDMVQEDFHIPDQIIVGKLHSLFTRTEKKWY</sequence>
<comment type="caution">
    <text evidence="2">The sequence shown here is derived from an EMBL/GenBank/DDBJ whole genome shotgun (WGS) entry which is preliminary data.</text>
</comment>
<keyword evidence="3" id="KW-1185">Reference proteome</keyword>
<feature type="region of interest" description="Disordered" evidence="1">
    <location>
        <begin position="16"/>
        <end position="144"/>
    </location>
</feature>
<feature type="compositionally biased region" description="Polar residues" evidence="1">
    <location>
        <begin position="76"/>
        <end position="85"/>
    </location>
</feature>
<evidence type="ECO:0000256" key="1">
    <source>
        <dbReference type="SAM" id="MobiDB-lite"/>
    </source>
</evidence>
<feature type="compositionally biased region" description="Basic and acidic residues" evidence="1">
    <location>
        <begin position="92"/>
        <end position="104"/>
    </location>
</feature>
<reference evidence="2" key="1">
    <citation type="submission" date="2021-03" db="EMBL/GenBank/DDBJ databases">
        <title>Draft genome sequence of rust myrtle Austropuccinia psidii MF-1, a brazilian biotype.</title>
        <authorList>
            <person name="Quecine M.C."/>
            <person name="Pachon D.M.R."/>
            <person name="Bonatelli M.L."/>
            <person name="Correr F.H."/>
            <person name="Franceschini L.M."/>
            <person name="Leite T.F."/>
            <person name="Margarido G.R.A."/>
            <person name="Almeida C.A."/>
            <person name="Ferrarezi J.A."/>
            <person name="Labate C.A."/>
        </authorList>
    </citation>
    <scope>NUCLEOTIDE SEQUENCE</scope>
    <source>
        <strain evidence="2">MF-1</strain>
    </source>
</reference>
<proteinExistence type="predicted"/>
<evidence type="ECO:0000313" key="2">
    <source>
        <dbReference type="EMBL" id="MBW0465887.1"/>
    </source>
</evidence>
<dbReference type="Proteomes" id="UP000765509">
    <property type="component" value="Unassembled WGS sequence"/>
</dbReference>
<dbReference type="EMBL" id="AVOT02001152">
    <property type="protein sequence ID" value="MBW0465887.1"/>
    <property type="molecule type" value="Genomic_DNA"/>
</dbReference>